<keyword evidence="2" id="KW-1185">Reference proteome</keyword>
<protein>
    <submittedName>
        <fullName evidence="1">Uncharacterized protein</fullName>
    </submittedName>
</protein>
<dbReference type="EMBL" id="JAENIL010000015">
    <property type="protein sequence ID" value="MBK1877087.1"/>
    <property type="molecule type" value="Genomic_DNA"/>
</dbReference>
<proteinExistence type="predicted"/>
<dbReference type="Proteomes" id="UP000617628">
    <property type="component" value="Unassembled WGS sequence"/>
</dbReference>
<accession>A0A934VPA7</accession>
<evidence type="ECO:0000313" key="1">
    <source>
        <dbReference type="EMBL" id="MBK1877087.1"/>
    </source>
</evidence>
<name>A0A934VPA7_9BACT</name>
<dbReference type="RefSeq" id="WP_200355304.1">
    <property type="nucleotide sequence ID" value="NZ_JAENIL010000015.1"/>
</dbReference>
<sequence length="125" mass="13916">MPNRVSEKTYYSAQHVTGPGCVLVTLRFGKTPKDGSIVFKKALVDGDGEVKHDVERFVKEVEEGIDQANKEMNDSVEVEEIQIVTDDYPMVGQVARVSYWITKHYIEKGANQAELTTPDAARPSS</sequence>
<dbReference type="AlphaFoldDB" id="A0A934VPA7"/>
<reference evidence="1" key="1">
    <citation type="submission" date="2021-01" db="EMBL/GenBank/DDBJ databases">
        <title>Modified the classification status of verrucomicrobia.</title>
        <authorList>
            <person name="Feng X."/>
        </authorList>
    </citation>
    <scope>NUCLEOTIDE SEQUENCE</scope>
    <source>
        <strain evidence="1">KCTC 13126</strain>
    </source>
</reference>
<gene>
    <name evidence="1" type="ORF">JIN87_09420</name>
</gene>
<evidence type="ECO:0000313" key="2">
    <source>
        <dbReference type="Proteomes" id="UP000617628"/>
    </source>
</evidence>
<organism evidence="1 2">
    <name type="scientific">Pelagicoccus mobilis</name>
    <dbReference type="NCBI Taxonomy" id="415221"/>
    <lineage>
        <taxon>Bacteria</taxon>
        <taxon>Pseudomonadati</taxon>
        <taxon>Verrucomicrobiota</taxon>
        <taxon>Opitutia</taxon>
        <taxon>Puniceicoccales</taxon>
        <taxon>Pelagicoccaceae</taxon>
        <taxon>Pelagicoccus</taxon>
    </lineage>
</organism>
<comment type="caution">
    <text evidence="1">The sequence shown here is derived from an EMBL/GenBank/DDBJ whole genome shotgun (WGS) entry which is preliminary data.</text>
</comment>